<dbReference type="Gene3D" id="3.30.450.40">
    <property type="match status" value="2"/>
</dbReference>
<dbReference type="Pfam" id="PF01590">
    <property type="entry name" value="GAF"/>
    <property type="match status" value="1"/>
</dbReference>
<evidence type="ECO:0000256" key="5">
    <source>
        <dbReference type="ARBA" id="ARBA00022777"/>
    </source>
</evidence>
<dbReference type="Gene3D" id="3.30.565.10">
    <property type="entry name" value="Histidine kinase-like ATPase, C-terminal domain"/>
    <property type="match status" value="1"/>
</dbReference>
<dbReference type="InterPro" id="IPR004358">
    <property type="entry name" value="Sig_transdc_His_kin-like_C"/>
</dbReference>
<dbReference type="Pfam" id="PF13185">
    <property type="entry name" value="GAF_2"/>
    <property type="match status" value="1"/>
</dbReference>
<dbReference type="InterPro" id="IPR005467">
    <property type="entry name" value="His_kinase_dom"/>
</dbReference>
<keyword evidence="3 6" id="KW-0597">Phosphoprotein</keyword>
<dbReference type="SMART" id="SM00448">
    <property type="entry name" value="REC"/>
    <property type="match status" value="1"/>
</dbReference>
<evidence type="ECO:0000256" key="2">
    <source>
        <dbReference type="ARBA" id="ARBA00012438"/>
    </source>
</evidence>
<dbReference type="SUPFAM" id="SSF55874">
    <property type="entry name" value="ATPase domain of HSP90 chaperone/DNA topoisomerase II/histidine kinase"/>
    <property type="match status" value="1"/>
</dbReference>
<dbReference type="CDD" id="cd00075">
    <property type="entry name" value="HATPase"/>
    <property type="match status" value="1"/>
</dbReference>
<protein>
    <recommendedName>
        <fullName evidence="2">histidine kinase</fullName>
        <ecNumber evidence="2">2.7.13.3</ecNumber>
    </recommendedName>
</protein>
<feature type="modified residue" description="4-aspartylphosphate" evidence="6">
    <location>
        <position position="104"/>
    </location>
</feature>
<keyword evidence="10" id="KW-1185">Reference proteome</keyword>
<dbReference type="InterPro" id="IPR036890">
    <property type="entry name" value="HATPase_C_sf"/>
</dbReference>
<dbReference type="PROSITE" id="PS50110">
    <property type="entry name" value="RESPONSE_REGULATORY"/>
    <property type="match status" value="1"/>
</dbReference>
<comment type="catalytic activity">
    <reaction evidence="1">
        <text>ATP + protein L-histidine = ADP + protein N-phospho-L-histidine.</text>
        <dbReference type="EC" id="2.7.13.3"/>
    </reaction>
</comment>
<dbReference type="InterPro" id="IPR003018">
    <property type="entry name" value="GAF"/>
</dbReference>
<dbReference type="PRINTS" id="PR00344">
    <property type="entry name" value="BCTRLSENSOR"/>
</dbReference>
<evidence type="ECO:0000256" key="4">
    <source>
        <dbReference type="ARBA" id="ARBA00022679"/>
    </source>
</evidence>
<dbReference type="Gene3D" id="3.40.50.2300">
    <property type="match status" value="1"/>
</dbReference>
<dbReference type="Gene3D" id="1.10.287.130">
    <property type="match status" value="1"/>
</dbReference>
<feature type="domain" description="Response regulatory" evidence="8">
    <location>
        <begin position="55"/>
        <end position="172"/>
    </location>
</feature>
<sequence length="791" mass="86958">MFQDGIPTMTGWWERLGAPAPRHAVTAPNLMLAPQLLPPDEPAHPSTLMETEVPAVLLVDDNPSNLVSLEAILEPLGVRMDKATSGEQALRFLLREEYAVILLDVRMAGLSGFETAALIKQRERTRNVPIIFLTAYGRDDVEVIAGYATGAVDFLQKPFPPEVLRSKVSVFVELFRAQQQVRRQSELLKQKEAEARDAALRASGYIDRLRDFTARLSEAGTVEEVCRALFEQGLVAAGAKAAAVNLLDEAGEALEVVDSIGFSEVVLAQWRRVPLSADIPLTQVVREQRPIWLGSPEEWHASYPEVDARGIHEAAVSLPLMVKGRAMGAIGLSFARPRVFSEMDRAFFTALAHACAQALERVRLATEERRAHEQARLAAARLRLLSEASDAFSVANRNLDGLLNTIAGQVMRNLSESCALFLLSGDGERLELMAFHHENSEAEALYREVLQVPLRSGESFSGRVLESGQPQILPMVTQESLLAMVKPEHQEALRRFPIHSLVGVPLRMQGRVVGVLTLCRFSQGRPFTRDDLGLLEELAAKAALSIENARLFAEQQRTQEELRRRAEFEQQLVGIVSHDLRNPLAAISMSAGLMEKKGELSDSQKRMVVRINQATERAARMIRDLLDFTKARLGGGIALHRQPTDLKDVVHQVVDEVLVAHQGRRVELDVESELKGAWDPDRIAQVLTNLLSNALTYSPADAPVRVGARLDGDSAVLTIFNGGAPIPAELMPRLFEPMTRGMLKEGQSSRSIGLGLYIVRDIVQGHGGGVDVVSAADHGTTFTVRLPRHGG</sequence>
<evidence type="ECO:0000313" key="9">
    <source>
        <dbReference type="EMBL" id="QSQ22156.1"/>
    </source>
</evidence>
<organism evidence="9 10">
    <name type="scientific">Pyxidicoccus parkwayensis</name>
    <dbReference type="NCBI Taxonomy" id="2813578"/>
    <lineage>
        <taxon>Bacteria</taxon>
        <taxon>Pseudomonadati</taxon>
        <taxon>Myxococcota</taxon>
        <taxon>Myxococcia</taxon>
        <taxon>Myxococcales</taxon>
        <taxon>Cystobacterineae</taxon>
        <taxon>Myxococcaceae</taxon>
        <taxon>Pyxidicoccus</taxon>
    </lineage>
</organism>
<dbReference type="InterPro" id="IPR036097">
    <property type="entry name" value="HisK_dim/P_sf"/>
</dbReference>
<proteinExistence type="predicted"/>
<dbReference type="InterPro" id="IPR001789">
    <property type="entry name" value="Sig_transdc_resp-reg_receiver"/>
</dbReference>
<evidence type="ECO:0000313" key="10">
    <source>
        <dbReference type="Proteomes" id="UP000662747"/>
    </source>
</evidence>
<dbReference type="InterPro" id="IPR003661">
    <property type="entry name" value="HisK_dim/P_dom"/>
</dbReference>
<gene>
    <name evidence="9" type="ORF">JY651_44675</name>
</gene>
<evidence type="ECO:0000259" key="7">
    <source>
        <dbReference type="PROSITE" id="PS50109"/>
    </source>
</evidence>
<dbReference type="SMART" id="SM00387">
    <property type="entry name" value="HATPase_c"/>
    <property type="match status" value="1"/>
</dbReference>
<dbReference type="CDD" id="cd00082">
    <property type="entry name" value="HisKA"/>
    <property type="match status" value="1"/>
</dbReference>
<evidence type="ECO:0000259" key="8">
    <source>
        <dbReference type="PROSITE" id="PS50110"/>
    </source>
</evidence>
<feature type="domain" description="Histidine kinase" evidence="7">
    <location>
        <begin position="575"/>
        <end position="790"/>
    </location>
</feature>
<keyword evidence="5" id="KW-0418">Kinase</keyword>
<dbReference type="EC" id="2.7.13.3" evidence="2"/>
<dbReference type="Proteomes" id="UP000662747">
    <property type="component" value="Chromosome"/>
</dbReference>
<dbReference type="Pfam" id="PF02518">
    <property type="entry name" value="HATPase_c"/>
    <property type="match status" value="1"/>
</dbReference>
<reference evidence="9 10" key="1">
    <citation type="submission" date="2021-02" db="EMBL/GenBank/DDBJ databases">
        <title>De Novo genome assembly of isolated myxobacteria.</title>
        <authorList>
            <person name="Stevens D.C."/>
        </authorList>
    </citation>
    <scope>NUCLEOTIDE SEQUENCE [LARGE SCALE GENOMIC DNA]</scope>
    <source>
        <strain evidence="10">SCPEA02</strain>
    </source>
</reference>
<dbReference type="SUPFAM" id="SSF55781">
    <property type="entry name" value="GAF domain-like"/>
    <property type="match status" value="2"/>
</dbReference>
<dbReference type="RefSeq" id="WP_206723733.1">
    <property type="nucleotide sequence ID" value="NZ_CP071090.1"/>
</dbReference>
<evidence type="ECO:0000256" key="6">
    <source>
        <dbReference type="PROSITE-ProRule" id="PRU00169"/>
    </source>
</evidence>
<name>A0ABX7NXP7_9BACT</name>
<dbReference type="PANTHER" id="PTHR43547">
    <property type="entry name" value="TWO-COMPONENT HISTIDINE KINASE"/>
    <property type="match status" value="1"/>
</dbReference>
<dbReference type="SMART" id="SM00388">
    <property type="entry name" value="HisKA"/>
    <property type="match status" value="1"/>
</dbReference>
<dbReference type="SUPFAM" id="SSF52172">
    <property type="entry name" value="CheY-like"/>
    <property type="match status" value="1"/>
</dbReference>
<accession>A0ABX7NXP7</accession>
<dbReference type="PROSITE" id="PS50109">
    <property type="entry name" value="HIS_KIN"/>
    <property type="match status" value="1"/>
</dbReference>
<dbReference type="SUPFAM" id="SSF47384">
    <property type="entry name" value="Homodimeric domain of signal transducing histidine kinase"/>
    <property type="match status" value="1"/>
</dbReference>
<dbReference type="InterPro" id="IPR029016">
    <property type="entry name" value="GAF-like_dom_sf"/>
</dbReference>
<dbReference type="EMBL" id="CP071090">
    <property type="protein sequence ID" value="QSQ22156.1"/>
    <property type="molecule type" value="Genomic_DNA"/>
</dbReference>
<dbReference type="Pfam" id="PF00512">
    <property type="entry name" value="HisKA"/>
    <property type="match status" value="1"/>
</dbReference>
<keyword evidence="4" id="KW-0808">Transferase</keyword>
<dbReference type="SMART" id="SM00065">
    <property type="entry name" value="GAF"/>
    <property type="match status" value="2"/>
</dbReference>
<evidence type="ECO:0000256" key="1">
    <source>
        <dbReference type="ARBA" id="ARBA00000085"/>
    </source>
</evidence>
<dbReference type="Pfam" id="PF00072">
    <property type="entry name" value="Response_reg"/>
    <property type="match status" value="1"/>
</dbReference>
<dbReference type="InterPro" id="IPR011006">
    <property type="entry name" value="CheY-like_superfamily"/>
</dbReference>
<dbReference type="PANTHER" id="PTHR43547:SF2">
    <property type="entry name" value="HYBRID SIGNAL TRANSDUCTION HISTIDINE KINASE C"/>
    <property type="match status" value="1"/>
</dbReference>
<evidence type="ECO:0000256" key="3">
    <source>
        <dbReference type="ARBA" id="ARBA00022553"/>
    </source>
</evidence>
<dbReference type="InterPro" id="IPR003594">
    <property type="entry name" value="HATPase_dom"/>
</dbReference>